<dbReference type="RefSeq" id="WP_139240343.1">
    <property type="nucleotide sequence ID" value="NZ_FQUS01000020.1"/>
</dbReference>
<evidence type="ECO:0000313" key="6">
    <source>
        <dbReference type="EMBL" id="SHG15765.1"/>
    </source>
</evidence>
<dbReference type="PANTHER" id="PTHR11049">
    <property type="entry name" value="ACYL COENZYME A THIOESTER HYDROLASE"/>
    <property type="match status" value="1"/>
</dbReference>
<feature type="domain" description="HotDog ACOT-type" evidence="5">
    <location>
        <begin position="21"/>
        <end position="133"/>
    </location>
</feature>
<keyword evidence="2 3" id="KW-0378">Hydrolase</keyword>
<dbReference type="AlphaFoldDB" id="A0A1M5HIJ8"/>
<dbReference type="InterPro" id="IPR006683">
    <property type="entry name" value="Thioestr_dom"/>
</dbReference>
<accession>A0A1M5HIJ8</accession>
<dbReference type="GO" id="GO:0005737">
    <property type="term" value="C:cytoplasm"/>
    <property type="evidence" value="ECO:0007669"/>
    <property type="project" value="TreeGrafter"/>
</dbReference>
<feature type="compositionally biased region" description="Polar residues" evidence="4">
    <location>
        <begin position="1"/>
        <end position="11"/>
    </location>
</feature>
<dbReference type="EMBL" id="FQUS01000020">
    <property type="protein sequence ID" value="SHG15765.1"/>
    <property type="molecule type" value="Genomic_DNA"/>
</dbReference>
<dbReference type="OrthoDB" id="9791628at2"/>
<dbReference type="SUPFAM" id="SSF54637">
    <property type="entry name" value="Thioesterase/thiol ester dehydrase-isomerase"/>
    <property type="match status" value="1"/>
</dbReference>
<feature type="region of interest" description="Disordered" evidence="4">
    <location>
        <begin position="1"/>
        <end position="22"/>
    </location>
</feature>
<dbReference type="InterPro" id="IPR033120">
    <property type="entry name" value="HOTDOG_ACOT"/>
</dbReference>
<proteinExistence type="inferred from homology"/>
<dbReference type="GO" id="GO:0052816">
    <property type="term" value="F:long-chain fatty acyl-CoA hydrolase activity"/>
    <property type="evidence" value="ECO:0007669"/>
    <property type="project" value="TreeGrafter"/>
</dbReference>
<evidence type="ECO:0000256" key="2">
    <source>
        <dbReference type="ARBA" id="ARBA00022801"/>
    </source>
</evidence>
<evidence type="ECO:0000256" key="1">
    <source>
        <dbReference type="ARBA" id="ARBA00010458"/>
    </source>
</evidence>
<evidence type="ECO:0000259" key="5">
    <source>
        <dbReference type="PROSITE" id="PS51770"/>
    </source>
</evidence>
<feature type="region of interest" description="Disordered" evidence="4">
    <location>
        <begin position="159"/>
        <end position="180"/>
    </location>
</feature>
<dbReference type="CDD" id="cd03442">
    <property type="entry name" value="BFIT_BACH"/>
    <property type="match status" value="1"/>
</dbReference>
<dbReference type="Pfam" id="PF03061">
    <property type="entry name" value="4HBT"/>
    <property type="match status" value="1"/>
</dbReference>
<evidence type="ECO:0000256" key="3">
    <source>
        <dbReference type="PROSITE-ProRule" id="PRU01106"/>
    </source>
</evidence>
<dbReference type="InterPro" id="IPR029069">
    <property type="entry name" value="HotDog_dom_sf"/>
</dbReference>
<keyword evidence="7" id="KW-1185">Reference proteome</keyword>
<name>A0A1M5HIJ8_9BACT</name>
<reference evidence="6 7" key="1">
    <citation type="submission" date="2016-11" db="EMBL/GenBank/DDBJ databases">
        <authorList>
            <person name="Jaros S."/>
            <person name="Januszkiewicz K."/>
            <person name="Wedrychowicz H."/>
        </authorList>
    </citation>
    <scope>NUCLEOTIDE SEQUENCE [LARGE SCALE GENOMIC DNA]</scope>
    <source>
        <strain evidence="6 7">DSM 21986</strain>
    </source>
</reference>
<dbReference type="STRING" id="1194090.SAMN05443144_12053"/>
<dbReference type="Gene3D" id="3.10.129.10">
    <property type="entry name" value="Hotdog Thioesterase"/>
    <property type="match status" value="1"/>
</dbReference>
<dbReference type="InterPro" id="IPR040170">
    <property type="entry name" value="Cytosol_ACT"/>
</dbReference>
<dbReference type="Proteomes" id="UP000184041">
    <property type="component" value="Unassembled WGS sequence"/>
</dbReference>
<evidence type="ECO:0000256" key="4">
    <source>
        <dbReference type="SAM" id="MobiDB-lite"/>
    </source>
</evidence>
<protein>
    <submittedName>
        <fullName evidence="6">Acyl-CoA hydrolase</fullName>
    </submittedName>
</protein>
<dbReference type="PROSITE" id="PS51770">
    <property type="entry name" value="HOTDOG_ACOT"/>
    <property type="match status" value="1"/>
</dbReference>
<organism evidence="6 7">
    <name type="scientific">Fodinibius roseus</name>
    <dbReference type="NCBI Taxonomy" id="1194090"/>
    <lineage>
        <taxon>Bacteria</taxon>
        <taxon>Pseudomonadati</taxon>
        <taxon>Balneolota</taxon>
        <taxon>Balneolia</taxon>
        <taxon>Balneolales</taxon>
        <taxon>Balneolaceae</taxon>
        <taxon>Fodinibius</taxon>
    </lineage>
</organism>
<sequence>MTNRFEQTPRVSNDADKKTVSASRARMNELVMPNDTNPLGNLMGGRLMQWMDICSAIAAQRHCNRNVVTVAADSIEFKNAIQLGEVVVIEGEVTRSFNTSMEVAMEVWAENLRTGEHRLCTTSFYTFVAIDADGKTVPVPEIIPETDFEQERYEQAEKRRSMRLEISRQNRNAYKKDKSK</sequence>
<comment type="similarity">
    <text evidence="1">Belongs to the acyl coenzyme A hydrolase family.</text>
</comment>
<dbReference type="GO" id="GO:0006637">
    <property type="term" value="P:acyl-CoA metabolic process"/>
    <property type="evidence" value="ECO:0007669"/>
    <property type="project" value="TreeGrafter"/>
</dbReference>
<gene>
    <name evidence="6" type="ORF">SAMN05443144_12053</name>
</gene>
<evidence type="ECO:0000313" key="7">
    <source>
        <dbReference type="Proteomes" id="UP000184041"/>
    </source>
</evidence>